<proteinExistence type="predicted"/>
<protein>
    <submittedName>
        <fullName evidence="1">Uncharacterized protein</fullName>
    </submittedName>
</protein>
<dbReference type="KEGG" id="paek:D3873_06970"/>
<dbReference type="AlphaFoldDB" id="A0A385YT12"/>
<evidence type="ECO:0000313" key="2">
    <source>
        <dbReference type="EMBL" id="AYC30005.1"/>
    </source>
</evidence>
<reference evidence="1" key="2">
    <citation type="submission" date="2018-09" db="EMBL/GenBank/DDBJ databases">
        <authorList>
            <person name="Parvin R."/>
            <person name="Begum J.A."/>
            <person name="Chowdhury E.H."/>
            <person name="Islam M.R."/>
            <person name="Harder T."/>
        </authorList>
    </citation>
    <scope>NUCLEOTIDE SEQUENCE</scope>
    <source>
        <strain evidence="1">K2R23-3</strain>
    </source>
</reference>
<dbReference type="RefSeq" id="WP_119883379.1">
    <property type="nucleotide sequence ID" value="NZ_CP032418.1"/>
</dbReference>
<keyword evidence="3" id="KW-1185">Reference proteome</keyword>
<dbReference type="KEGG" id="paek:D3873_09020"/>
<sequence length="101" mass="11190">MTVAKINHIATNSVLNTSLIIVTGKGKLNMIQVSTQGKFTLKIDGVTQINDTYFPWHNTYSNKPTSELKALDIPFNTSFELLKGSFMSNKAGTTMISYELD</sequence>
<dbReference type="EMBL" id="CP032418">
    <property type="protein sequence ID" value="AYC29641.1"/>
    <property type="molecule type" value="Genomic_DNA"/>
</dbReference>
<organism evidence="1 3">
    <name type="scientific">Paenisporosarcina cavernae</name>
    <dbReference type="NCBI Taxonomy" id="2320858"/>
    <lineage>
        <taxon>Bacteria</taxon>
        <taxon>Bacillati</taxon>
        <taxon>Bacillota</taxon>
        <taxon>Bacilli</taxon>
        <taxon>Bacillales</taxon>
        <taxon>Caryophanaceae</taxon>
        <taxon>Paenisporosarcina</taxon>
    </lineage>
</organism>
<dbReference type="EMBL" id="CP032418">
    <property type="protein sequence ID" value="AYC30005.1"/>
    <property type="molecule type" value="Genomic_DNA"/>
</dbReference>
<reference evidence="3" key="1">
    <citation type="submission" date="2018-09" db="EMBL/GenBank/DDBJ databases">
        <authorList>
            <person name="Zhu H."/>
        </authorList>
    </citation>
    <scope>NUCLEOTIDE SEQUENCE [LARGE SCALE GENOMIC DNA]</scope>
    <source>
        <strain evidence="3">K2R23-3</strain>
    </source>
</reference>
<name>A0A385YT12_9BACL</name>
<gene>
    <name evidence="1" type="ORF">D3873_06970</name>
    <name evidence="2" type="ORF">D3873_09020</name>
</gene>
<dbReference type="Proteomes" id="UP000265725">
    <property type="component" value="Chromosome"/>
</dbReference>
<evidence type="ECO:0000313" key="1">
    <source>
        <dbReference type="EMBL" id="AYC29641.1"/>
    </source>
</evidence>
<accession>A0A385YT12</accession>
<evidence type="ECO:0000313" key="3">
    <source>
        <dbReference type="Proteomes" id="UP000265725"/>
    </source>
</evidence>